<name>A0AC34QRY1_9BILA</name>
<protein>
    <submittedName>
        <fullName evidence="2">Uncharacterized protein</fullName>
    </submittedName>
</protein>
<dbReference type="Proteomes" id="UP000887576">
    <property type="component" value="Unplaced"/>
</dbReference>
<evidence type="ECO:0000313" key="1">
    <source>
        <dbReference type="Proteomes" id="UP000887576"/>
    </source>
</evidence>
<evidence type="ECO:0000313" key="2">
    <source>
        <dbReference type="WBParaSite" id="JU765_v2.g18860.t1"/>
    </source>
</evidence>
<reference evidence="2" key="1">
    <citation type="submission" date="2022-11" db="UniProtKB">
        <authorList>
            <consortium name="WormBaseParasite"/>
        </authorList>
    </citation>
    <scope>IDENTIFICATION</scope>
</reference>
<dbReference type="WBParaSite" id="JU765_v2.g18860.t1">
    <property type="protein sequence ID" value="JU765_v2.g18860.t1"/>
    <property type="gene ID" value="JU765_v2.g18860"/>
</dbReference>
<accession>A0AC34QRY1</accession>
<sequence>MDYTEAEIVDTLLEMGYMAPEDDTLHGIRSKLSSTSYLDEVDINELLTTIFDSSQIKPKTKTRVSQKYASLMLLNV</sequence>
<proteinExistence type="predicted"/>
<organism evidence="1 2">
    <name type="scientific">Panagrolaimus sp. JU765</name>
    <dbReference type="NCBI Taxonomy" id="591449"/>
    <lineage>
        <taxon>Eukaryota</taxon>
        <taxon>Metazoa</taxon>
        <taxon>Ecdysozoa</taxon>
        <taxon>Nematoda</taxon>
        <taxon>Chromadorea</taxon>
        <taxon>Rhabditida</taxon>
        <taxon>Tylenchina</taxon>
        <taxon>Panagrolaimomorpha</taxon>
        <taxon>Panagrolaimoidea</taxon>
        <taxon>Panagrolaimidae</taxon>
        <taxon>Panagrolaimus</taxon>
    </lineage>
</organism>